<dbReference type="Proteomes" id="UP000594261">
    <property type="component" value="Chromosome 5"/>
</dbReference>
<feature type="compositionally biased region" description="Acidic residues" evidence="1">
    <location>
        <begin position="64"/>
        <end position="75"/>
    </location>
</feature>
<dbReference type="EMBL" id="LRBV02000005">
    <property type="status" value="NOT_ANNOTATED_CDS"/>
    <property type="molecule type" value="Genomic_DNA"/>
</dbReference>
<evidence type="ECO:0000256" key="1">
    <source>
        <dbReference type="SAM" id="MobiDB-lite"/>
    </source>
</evidence>
<keyword evidence="4" id="KW-1185">Reference proteome</keyword>
<dbReference type="Gramene" id="QL05p084906:mrna">
    <property type="protein sequence ID" value="QL05p084906:mrna:CDS:1"/>
    <property type="gene ID" value="QL05p084906"/>
</dbReference>
<feature type="domain" description="DUF7588" evidence="2">
    <location>
        <begin position="158"/>
        <end position="215"/>
    </location>
</feature>
<dbReference type="AlphaFoldDB" id="A0A7N2LV60"/>
<evidence type="ECO:0000313" key="4">
    <source>
        <dbReference type="Proteomes" id="UP000594261"/>
    </source>
</evidence>
<dbReference type="InParanoid" id="A0A7N2LV60"/>
<protein>
    <recommendedName>
        <fullName evidence="2">DUF7588 domain-containing protein</fullName>
    </recommendedName>
</protein>
<proteinExistence type="predicted"/>
<accession>A0A7N2LV60</accession>
<feature type="region of interest" description="Disordered" evidence="1">
    <location>
        <begin position="61"/>
        <end position="89"/>
    </location>
</feature>
<reference evidence="3 4" key="1">
    <citation type="journal article" date="2016" name="G3 (Bethesda)">
        <title>First Draft Assembly and Annotation of the Genome of a California Endemic Oak Quercus lobata Nee (Fagaceae).</title>
        <authorList>
            <person name="Sork V.L."/>
            <person name="Fitz-Gibbon S.T."/>
            <person name="Puiu D."/>
            <person name="Crepeau M."/>
            <person name="Gugger P.F."/>
            <person name="Sherman R."/>
            <person name="Stevens K."/>
            <person name="Langley C.H."/>
            <person name="Pellegrini M."/>
            <person name="Salzberg S.L."/>
        </authorList>
    </citation>
    <scope>NUCLEOTIDE SEQUENCE [LARGE SCALE GENOMIC DNA]</scope>
    <source>
        <strain evidence="3 4">cv. SW786</strain>
    </source>
</reference>
<organism evidence="3 4">
    <name type="scientific">Quercus lobata</name>
    <name type="common">Valley oak</name>
    <dbReference type="NCBI Taxonomy" id="97700"/>
    <lineage>
        <taxon>Eukaryota</taxon>
        <taxon>Viridiplantae</taxon>
        <taxon>Streptophyta</taxon>
        <taxon>Embryophyta</taxon>
        <taxon>Tracheophyta</taxon>
        <taxon>Spermatophyta</taxon>
        <taxon>Magnoliopsida</taxon>
        <taxon>eudicotyledons</taxon>
        <taxon>Gunneridae</taxon>
        <taxon>Pentapetalae</taxon>
        <taxon>rosids</taxon>
        <taxon>fabids</taxon>
        <taxon>Fagales</taxon>
        <taxon>Fagaceae</taxon>
        <taxon>Quercus</taxon>
    </lineage>
</organism>
<sequence>MSGRVAFDCHTTMSRRKNMISECLEASSVSEYHHHYSVNNENTCSVCCYDDNDTHSVACYSSDSDSDSDDDDDDDYHNSNHSCYSSDSDDDDDYYNSNHSCYYNSNHSVESRVIGKLPNYFKKRKNPPKKGKDVTTSIFKTPVTLKVPPKPFEFDYIALFNEYNSPKNKEKRDCYHASFDRMEKIRIGEKWIEKMHALQKHILFFDFIENYYTSKPLVSTKKPVVSAKKPVTSVDSFKKPVSSTIELVDKMLAELQNEKKLAANTPVSKPLVSTKKPVVSTKKPVIPVDSFKKPVSSTIELVDKMLAELQKEKKLAANTPVSKPLVSTKKPVVSTKKPVIPVDSFKKPVSSTIELVDKMLAELQKEKKLAANTPVSKPLVSTKKPVVSTKKPVIPVDSFKKPVSSTIELVDKMLAELQKEKMLAADTPVSKPLVSTKKPVVIKEK</sequence>
<dbReference type="Pfam" id="PF24496">
    <property type="entry name" value="DUF7588"/>
    <property type="match status" value="1"/>
</dbReference>
<dbReference type="InterPro" id="IPR056010">
    <property type="entry name" value="DUF7588"/>
</dbReference>
<reference evidence="3" key="2">
    <citation type="submission" date="2021-01" db="UniProtKB">
        <authorList>
            <consortium name="EnsemblPlants"/>
        </authorList>
    </citation>
    <scope>IDENTIFICATION</scope>
</reference>
<evidence type="ECO:0000259" key="2">
    <source>
        <dbReference type="Pfam" id="PF24496"/>
    </source>
</evidence>
<dbReference type="EnsemblPlants" id="QL05p084906:mrna">
    <property type="protein sequence ID" value="QL05p084906:mrna:CDS:1"/>
    <property type="gene ID" value="QL05p084906"/>
</dbReference>
<evidence type="ECO:0000313" key="3">
    <source>
        <dbReference type="EnsemblPlants" id="QL05p084906:mrna:CDS:1"/>
    </source>
</evidence>
<name>A0A7N2LV60_QUELO</name>